<dbReference type="Pfam" id="PF03109">
    <property type="entry name" value="ABC1"/>
    <property type="match status" value="1"/>
</dbReference>
<protein>
    <recommendedName>
        <fullName evidence="1">ABC1 atypical kinase-like domain-containing protein</fullName>
    </recommendedName>
</protein>
<reference evidence="2 3" key="1">
    <citation type="submission" date="2018-02" db="EMBL/GenBank/DDBJ databases">
        <title>Draft genome of wild Prunus yedoensis var. nudiflora.</title>
        <authorList>
            <person name="Baek S."/>
            <person name="Kim J.-H."/>
            <person name="Choi K."/>
            <person name="Kim G.-B."/>
            <person name="Cho A."/>
            <person name="Jang H."/>
            <person name="Shin C.-H."/>
            <person name="Yu H.-J."/>
            <person name="Mun J.-H."/>
        </authorList>
    </citation>
    <scope>NUCLEOTIDE SEQUENCE [LARGE SCALE GENOMIC DNA]</scope>
    <source>
        <strain evidence="3">cv. Jeju island</strain>
        <tissue evidence="2">Leaf</tissue>
    </source>
</reference>
<evidence type="ECO:0000259" key="1">
    <source>
        <dbReference type="Pfam" id="PF03109"/>
    </source>
</evidence>
<comment type="caution">
    <text evidence="2">The sequence shown here is derived from an EMBL/GenBank/DDBJ whole genome shotgun (WGS) entry which is preliminary data.</text>
</comment>
<proteinExistence type="predicted"/>
<dbReference type="InterPro" id="IPR052402">
    <property type="entry name" value="ADCK_kinase"/>
</dbReference>
<organism evidence="2 3">
    <name type="scientific">Prunus yedoensis var. nudiflora</name>
    <dbReference type="NCBI Taxonomy" id="2094558"/>
    <lineage>
        <taxon>Eukaryota</taxon>
        <taxon>Viridiplantae</taxon>
        <taxon>Streptophyta</taxon>
        <taxon>Embryophyta</taxon>
        <taxon>Tracheophyta</taxon>
        <taxon>Spermatophyta</taxon>
        <taxon>Magnoliopsida</taxon>
        <taxon>eudicotyledons</taxon>
        <taxon>Gunneridae</taxon>
        <taxon>Pentapetalae</taxon>
        <taxon>rosids</taxon>
        <taxon>fabids</taxon>
        <taxon>Rosales</taxon>
        <taxon>Rosaceae</taxon>
        <taxon>Amygdaloideae</taxon>
        <taxon>Amygdaleae</taxon>
        <taxon>Prunus</taxon>
    </lineage>
</organism>
<accession>A0A314XPD9</accession>
<evidence type="ECO:0000313" key="3">
    <source>
        <dbReference type="Proteomes" id="UP000250321"/>
    </source>
</evidence>
<dbReference type="PANTHER" id="PTHR45890:SF1">
    <property type="entry name" value="AARF DOMAIN CONTAINING KINASE 2"/>
    <property type="match status" value="1"/>
</dbReference>
<dbReference type="STRING" id="2094558.A0A314XPD9"/>
<dbReference type="AlphaFoldDB" id="A0A314XPD9"/>
<gene>
    <name evidence="2" type="ORF">Pyn_00452</name>
</gene>
<dbReference type="InterPro" id="IPR004147">
    <property type="entry name" value="ABC1_dom"/>
</dbReference>
<dbReference type="EMBL" id="PJQY01002352">
    <property type="protein sequence ID" value="PQP94359.1"/>
    <property type="molecule type" value="Genomic_DNA"/>
</dbReference>
<name>A0A314XPD9_PRUYE</name>
<sequence>MHQAPSFTPKLLNIALPTRRKLSNELLAASSRRFLIILKRNQSLLNIALPTQRKLSNEAFGPKLPEIFDNFEEKPVASGSIAQVHGAGQQVKPMVVAVKVRHPGVCESIRRDFVIINLVAKISNFIPALQWWPYTKTLY</sequence>
<evidence type="ECO:0000313" key="2">
    <source>
        <dbReference type="EMBL" id="PQP94359.1"/>
    </source>
</evidence>
<dbReference type="PANTHER" id="PTHR45890">
    <property type="entry name" value="AARF DOMAIN CONTAINING KINASE 2 (PREDICTED)"/>
    <property type="match status" value="1"/>
</dbReference>
<dbReference type="Proteomes" id="UP000250321">
    <property type="component" value="Unassembled WGS sequence"/>
</dbReference>
<dbReference type="OrthoDB" id="427480at2759"/>
<keyword evidence="3" id="KW-1185">Reference proteome</keyword>
<feature type="domain" description="ABC1 atypical kinase-like" evidence="1">
    <location>
        <begin position="53"/>
        <end position="128"/>
    </location>
</feature>